<protein>
    <submittedName>
        <fullName evidence="2">Uncharacterized protein</fullName>
    </submittedName>
</protein>
<feature type="transmembrane region" description="Helical" evidence="1">
    <location>
        <begin position="56"/>
        <end position="76"/>
    </location>
</feature>
<dbReference type="GeneID" id="32581117"/>
<comment type="caution">
    <text evidence="2">The sequence shown here is derived from an EMBL/GenBank/DDBJ whole genome shotgun (WGS) entry which is preliminary data.</text>
</comment>
<organism evidence="2 3">
    <name type="scientific">Bradyrhizobium neotropicale</name>
    <dbReference type="NCBI Taxonomy" id="1497615"/>
    <lineage>
        <taxon>Bacteria</taxon>
        <taxon>Pseudomonadati</taxon>
        <taxon>Pseudomonadota</taxon>
        <taxon>Alphaproteobacteria</taxon>
        <taxon>Hyphomicrobiales</taxon>
        <taxon>Nitrobacteraceae</taxon>
        <taxon>Bradyrhizobium</taxon>
    </lineage>
</organism>
<evidence type="ECO:0000256" key="1">
    <source>
        <dbReference type="SAM" id="Phobius"/>
    </source>
</evidence>
<keyword evidence="1" id="KW-0812">Transmembrane</keyword>
<accession>A0A176YYZ2</accession>
<sequence>MYSYHIVAELRQFRGVSATAAGASTGLRFPTTPNVRARPSRGTDWRDRGLMAMDRFFLAMMVSAVLLLIVAADRLVNSPGMQQSANVANVLPAAPARLIR</sequence>
<dbReference type="AlphaFoldDB" id="A0A176YYZ2"/>
<name>A0A176YYZ2_9BRAD</name>
<proteinExistence type="predicted"/>
<evidence type="ECO:0000313" key="3">
    <source>
        <dbReference type="Proteomes" id="UP000077173"/>
    </source>
</evidence>
<dbReference type="EMBL" id="LSEF01000085">
    <property type="protein sequence ID" value="OAF11997.1"/>
    <property type="molecule type" value="Genomic_DNA"/>
</dbReference>
<dbReference type="Proteomes" id="UP000077173">
    <property type="component" value="Unassembled WGS sequence"/>
</dbReference>
<evidence type="ECO:0000313" key="2">
    <source>
        <dbReference type="EMBL" id="OAF11997.1"/>
    </source>
</evidence>
<keyword evidence="3" id="KW-1185">Reference proteome</keyword>
<keyword evidence="1" id="KW-1133">Transmembrane helix</keyword>
<keyword evidence="1" id="KW-0472">Membrane</keyword>
<gene>
    <name evidence="2" type="ORF">AXW67_20620</name>
</gene>
<reference evidence="2 3" key="1">
    <citation type="submission" date="2016-02" db="EMBL/GenBank/DDBJ databases">
        <title>Draft genome sequence of the strain BR 10247T Bradyrhizobium neotropicale isolated from nodules of Centrolobium paraense.</title>
        <authorList>
            <person name="Simoes-Araujo J.L."/>
            <person name="Barauna A.C."/>
            <person name="Silva K."/>
            <person name="Zilli J.E."/>
        </authorList>
    </citation>
    <scope>NUCLEOTIDE SEQUENCE [LARGE SCALE GENOMIC DNA]</scope>
    <source>
        <strain evidence="2 3">BR 10247</strain>
    </source>
</reference>